<comment type="similarity">
    <text evidence="2">Belongs to the tRNA methyltransferase O family.</text>
</comment>
<protein>
    <recommendedName>
        <fullName evidence="4">TsaA-like domain-containing protein</fullName>
    </recommendedName>
</protein>
<gene>
    <name evidence="5" type="ORF">HCN56_17535</name>
</gene>
<evidence type="ECO:0000256" key="3">
    <source>
        <dbReference type="SAM" id="MobiDB-lite"/>
    </source>
</evidence>
<evidence type="ECO:0000313" key="6">
    <source>
        <dbReference type="Proteomes" id="UP000578686"/>
    </source>
</evidence>
<feature type="domain" description="TsaA-like" evidence="4">
    <location>
        <begin position="1"/>
        <end position="92"/>
    </location>
</feature>
<sequence>MTSRTSRWSSASTSPTSDLHAAPRRPRNNPDRPAGGMFAHRTMRRRTWIGVSRCRLLEIGGLDRQLSERDAVDGTPGLDSKPRFPDPAASAERSPGPSAAARCNRCRRGA</sequence>
<evidence type="ECO:0000313" key="5">
    <source>
        <dbReference type="EMBL" id="NJQ07339.1"/>
    </source>
</evidence>
<reference evidence="5 6" key="1">
    <citation type="submission" date="2020-03" db="EMBL/GenBank/DDBJ databases">
        <title>Draft genome of Streptomyces sp. ventii, isolated from the Axial Seamount in the Pacific Ocean, and resequencing of the two type strains Streptomyces lonarensis strain NCL 716 and Streptomyces bohaiensis strain 11A07.</title>
        <authorList>
            <person name="Loughran R.M."/>
            <person name="Pfannmuller K.M."/>
            <person name="Wasson B.J."/>
            <person name="Deadmond M.C."/>
            <person name="Paddock B.E."/>
            <person name="Koyack M.J."/>
            <person name="Gallegos D.A."/>
            <person name="Mitchell E.A."/>
            <person name="Ushijima B."/>
            <person name="Saw J.H."/>
            <person name="Mcphail K.L."/>
            <person name="Videau P."/>
        </authorList>
    </citation>
    <scope>NUCLEOTIDE SEQUENCE [LARGE SCALE GENOMIC DNA]</scope>
    <source>
        <strain evidence="5 6">NCL716</strain>
    </source>
</reference>
<evidence type="ECO:0000256" key="1">
    <source>
        <dbReference type="ARBA" id="ARBA00022691"/>
    </source>
</evidence>
<dbReference type="SUPFAM" id="SSF118196">
    <property type="entry name" value="YaeB-like"/>
    <property type="match status" value="1"/>
</dbReference>
<dbReference type="PROSITE" id="PS51668">
    <property type="entry name" value="TSAA_2"/>
    <property type="match status" value="1"/>
</dbReference>
<dbReference type="InterPro" id="IPR036413">
    <property type="entry name" value="YaeB-like_sf"/>
</dbReference>
<proteinExistence type="inferred from homology"/>
<comment type="caution">
    <text evidence="5">The sequence shown here is derived from an EMBL/GenBank/DDBJ whole genome shotgun (WGS) entry which is preliminary data.</text>
</comment>
<dbReference type="InterPro" id="IPR036414">
    <property type="entry name" value="YaeB_N_sf"/>
</dbReference>
<feature type="compositionally biased region" description="Low complexity" evidence="3">
    <location>
        <begin position="1"/>
        <end position="17"/>
    </location>
</feature>
<dbReference type="InterPro" id="IPR023370">
    <property type="entry name" value="TrmO-like_N"/>
</dbReference>
<dbReference type="AlphaFoldDB" id="A0A7X6D388"/>
<evidence type="ECO:0000256" key="2">
    <source>
        <dbReference type="ARBA" id="ARBA00033753"/>
    </source>
</evidence>
<evidence type="ECO:0000259" key="4">
    <source>
        <dbReference type="PROSITE" id="PS51668"/>
    </source>
</evidence>
<organism evidence="5 6">
    <name type="scientific">Streptomyces lonarensis</name>
    <dbReference type="NCBI Taxonomy" id="700599"/>
    <lineage>
        <taxon>Bacteria</taxon>
        <taxon>Bacillati</taxon>
        <taxon>Actinomycetota</taxon>
        <taxon>Actinomycetes</taxon>
        <taxon>Kitasatosporales</taxon>
        <taxon>Streptomycetaceae</taxon>
        <taxon>Streptomyces</taxon>
    </lineage>
</organism>
<name>A0A7X6D388_9ACTN</name>
<dbReference type="Gene3D" id="2.40.30.70">
    <property type="entry name" value="YaeB-like"/>
    <property type="match status" value="1"/>
</dbReference>
<feature type="region of interest" description="Disordered" evidence="3">
    <location>
        <begin position="1"/>
        <end position="42"/>
    </location>
</feature>
<accession>A0A7X6D388</accession>
<dbReference type="Proteomes" id="UP000578686">
    <property type="component" value="Unassembled WGS sequence"/>
</dbReference>
<keyword evidence="1" id="KW-0949">S-adenosyl-L-methionine</keyword>
<dbReference type="RefSeq" id="WP_167972244.1">
    <property type="nucleotide sequence ID" value="NZ_BHZG01000104.1"/>
</dbReference>
<dbReference type="EMBL" id="JAAVJD010000151">
    <property type="protein sequence ID" value="NJQ07339.1"/>
    <property type="molecule type" value="Genomic_DNA"/>
</dbReference>
<feature type="region of interest" description="Disordered" evidence="3">
    <location>
        <begin position="60"/>
        <end position="110"/>
    </location>
</feature>
<keyword evidence="6" id="KW-1185">Reference proteome</keyword>
<dbReference type="Pfam" id="PF01980">
    <property type="entry name" value="TrmO_N"/>
    <property type="match status" value="1"/>
</dbReference>